<feature type="domain" description="EF-hand" evidence="1">
    <location>
        <begin position="53"/>
        <end position="88"/>
    </location>
</feature>
<accession>A0A0B1T326</accession>
<dbReference type="OrthoDB" id="418595at2759"/>
<dbReference type="Gene3D" id="1.10.238.10">
    <property type="entry name" value="EF-hand"/>
    <property type="match status" value="1"/>
</dbReference>
<sequence length="102" mass="11824">MFGNRNSSRYRTHYRAQFQKLSSPSDPQPLEEISIPLDVLRSRLRYQRSSLRLRDDQIEALLRKADRNGDMRITVDEFEELVSASSQNADESGAGRGHLLFR</sequence>
<dbReference type="PROSITE" id="PS50222">
    <property type="entry name" value="EF_HAND_2"/>
    <property type="match status" value="1"/>
</dbReference>
<dbReference type="InterPro" id="IPR002048">
    <property type="entry name" value="EF_hand_dom"/>
</dbReference>
<keyword evidence="3" id="KW-1185">Reference proteome</keyword>
<evidence type="ECO:0000313" key="2">
    <source>
        <dbReference type="EMBL" id="KHJ89805.1"/>
    </source>
</evidence>
<name>A0A0B1T326_OESDE</name>
<proteinExistence type="predicted"/>
<organism evidence="2 3">
    <name type="scientific">Oesophagostomum dentatum</name>
    <name type="common">Nodular worm</name>
    <dbReference type="NCBI Taxonomy" id="61180"/>
    <lineage>
        <taxon>Eukaryota</taxon>
        <taxon>Metazoa</taxon>
        <taxon>Ecdysozoa</taxon>
        <taxon>Nematoda</taxon>
        <taxon>Chromadorea</taxon>
        <taxon>Rhabditida</taxon>
        <taxon>Rhabditina</taxon>
        <taxon>Rhabditomorpha</taxon>
        <taxon>Strongyloidea</taxon>
        <taxon>Strongylidae</taxon>
        <taxon>Oesophagostomum</taxon>
    </lineage>
</organism>
<dbReference type="GO" id="GO:0005509">
    <property type="term" value="F:calcium ion binding"/>
    <property type="evidence" value="ECO:0007669"/>
    <property type="project" value="InterPro"/>
</dbReference>
<gene>
    <name evidence="2" type="ORF">OESDEN_10361</name>
</gene>
<reference evidence="2 3" key="1">
    <citation type="submission" date="2014-03" db="EMBL/GenBank/DDBJ databases">
        <title>Draft genome of the hookworm Oesophagostomum dentatum.</title>
        <authorList>
            <person name="Mitreva M."/>
        </authorList>
    </citation>
    <scope>NUCLEOTIDE SEQUENCE [LARGE SCALE GENOMIC DNA]</scope>
    <source>
        <strain evidence="2 3">OD-Hann</strain>
    </source>
</reference>
<dbReference type="AlphaFoldDB" id="A0A0B1T326"/>
<dbReference type="EMBL" id="KN553745">
    <property type="protein sequence ID" value="KHJ89805.1"/>
    <property type="molecule type" value="Genomic_DNA"/>
</dbReference>
<evidence type="ECO:0000259" key="1">
    <source>
        <dbReference type="PROSITE" id="PS50222"/>
    </source>
</evidence>
<protein>
    <submittedName>
        <fullName evidence="2">EF hand</fullName>
    </submittedName>
</protein>
<evidence type="ECO:0000313" key="3">
    <source>
        <dbReference type="Proteomes" id="UP000053660"/>
    </source>
</evidence>
<dbReference type="Proteomes" id="UP000053660">
    <property type="component" value="Unassembled WGS sequence"/>
</dbReference>
<dbReference type="SUPFAM" id="SSF47473">
    <property type="entry name" value="EF-hand"/>
    <property type="match status" value="1"/>
</dbReference>
<dbReference type="InterPro" id="IPR011992">
    <property type="entry name" value="EF-hand-dom_pair"/>
</dbReference>